<keyword evidence="4" id="KW-1185">Reference proteome</keyword>
<evidence type="ECO:0000313" key="4">
    <source>
        <dbReference type="Proteomes" id="UP000518300"/>
    </source>
</evidence>
<proteinExistence type="predicted"/>
<comment type="caution">
    <text evidence="3">The sequence shown here is derived from an EMBL/GenBank/DDBJ whole genome shotgun (WGS) entry which is preliminary data.</text>
</comment>
<protein>
    <recommendedName>
        <fullName evidence="5">IPT/TIG domain-containing protein</fullName>
    </recommendedName>
</protein>
<keyword evidence="2" id="KW-0677">Repeat</keyword>
<dbReference type="Gene3D" id="2.120.10.80">
    <property type="entry name" value="Kelch-type beta propeller"/>
    <property type="match status" value="2"/>
</dbReference>
<sequence>MGLMWALALGLLSACGPGVQGWMGPQPQLEAVTTTFESVDGTTVRLQVSGSQFTHDCAVYWKGRALPTTFVSATELTAVLSATTDIWSDEDADEITVRSPEGALSSARPLPHPRLEILSISPKAIQAKPEGPVRLTVTGRNFVIGTQASFESSTYLTTVRSTDTLEVELPASALQSPGTPSLQLSTPWPLCGGDMGPCGHILSGPHFLWVDNPGQCQGVACNQPPASTCLDATTVQQYVSPGTCAPSTTTCSYSPQRVTCTGGQQCSGGRCVTPPPTCNASNCNGCCNGTTCVAVSSQSNGRCGSGGNSCEACGSSEPVCQAGACVNLCQGVTCDQPPASTCLDATTVQQYVSPGTCAPSTGTCSYSPQTVACASESVCQAGACVNLCQGVTCDQPPASTCLDATTVRQYVSPGTCAPSTGACGYSPQTVGCASGQTCVNGGCATNSPPWRQAHPATVPSVRRGYAMVYDSARQRVVLFGGFDVQHNQPLNDTWEWDGTNWEQKAPAAAPRSRAYHALAYDSTRQRVVLFGGSRGSDLLDDTWEWDGTDWVQKSPSNPPYARERHALAYDSARQRVVLFGGQRFGVSGGDTWEWDGTNWVQIFPATAPSARLGHALAYDSARQRVVLFGGSEMKSVSEYVVLNDTWEWDGTNWVQEAPAAAPGVRLSHALAYDSARQRIVLFGGGGKGSSWDDTWEWDGTNWEQKAPAAAPGARMSHALAYDSARQRVVLFGGRERKSGTVFVDVNDTWEWAPQGSSD</sequence>
<dbReference type="SUPFAM" id="SSF117281">
    <property type="entry name" value="Kelch motif"/>
    <property type="match status" value="1"/>
</dbReference>
<evidence type="ECO:0008006" key="5">
    <source>
        <dbReference type="Google" id="ProtNLM"/>
    </source>
</evidence>
<dbReference type="EMBL" id="JABBJJ010000078">
    <property type="protein sequence ID" value="NMO16789.1"/>
    <property type="molecule type" value="Genomic_DNA"/>
</dbReference>
<evidence type="ECO:0000313" key="3">
    <source>
        <dbReference type="EMBL" id="NMO16789.1"/>
    </source>
</evidence>
<dbReference type="PANTHER" id="PTHR46647:SF1">
    <property type="entry name" value="RAB9 EFFECTOR PROTEIN WITH KELCH MOTIFS"/>
    <property type="match status" value="1"/>
</dbReference>
<evidence type="ECO:0000256" key="2">
    <source>
        <dbReference type="ARBA" id="ARBA00022737"/>
    </source>
</evidence>
<dbReference type="Proteomes" id="UP000518300">
    <property type="component" value="Unassembled WGS sequence"/>
</dbReference>
<dbReference type="InterPro" id="IPR013783">
    <property type="entry name" value="Ig-like_fold"/>
</dbReference>
<dbReference type="RefSeq" id="WP_169346073.1">
    <property type="nucleotide sequence ID" value="NZ_JABBJJ010000078.1"/>
</dbReference>
<dbReference type="Gene3D" id="2.60.40.10">
    <property type="entry name" value="Immunoglobulins"/>
    <property type="match status" value="1"/>
</dbReference>
<dbReference type="Pfam" id="PF24681">
    <property type="entry name" value="Kelch_KLHDC2_KLHL20_DRC7"/>
    <property type="match status" value="2"/>
</dbReference>
<accession>A0A848LCT0</accession>
<gene>
    <name evidence="3" type="ORF">HG543_18255</name>
</gene>
<dbReference type="AlphaFoldDB" id="A0A848LCT0"/>
<reference evidence="3 4" key="1">
    <citation type="submission" date="2020-04" db="EMBL/GenBank/DDBJ databases">
        <title>Draft genome of Pyxidicoccus fallax type strain.</title>
        <authorList>
            <person name="Whitworth D.E."/>
        </authorList>
    </citation>
    <scope>NUCLEOTIDE SEQUENCE [LARGE SCALE GENOMIC DNA]</scope>
    <source>
        <strain evidence="3 4">DSM 14698</strain>
    </source>
</reference>
<organism evidence="3 4">
    <name type="scientific">Pyxidicoccus fallax</name>
    <dbReference type="NCBI Taxonomy" id="394095"/>
    <lineage>
        <taxon>Bacteria</taxon>
        <taxon>Pseudomonadati</taxon>
        <taxon>Myxococcota</taxon>
        <taxon>Myxococcia</taxon>
        <taxon>Myxococcales</taxon>
        <taxon>Cystobacterineae</taxon>
        <taxon>Myxococcaceae</taxon>
        <taxon>Pyxidicoccus</taxon>
    </lineage>
</organism>
<dbReference type="PANTHER" id="PTHR46647">
    <property type="entry name" value="RAB9 EFFECTOR PROTEIN WITH KELCH MOTIFS"/>
    <property type="match status" value="1"/>
</dbReference>
<dbReference type="InterPro" id="IPR052124">
    <property type="entry name" value="Rab9_kelch_effector"/>
</dbReference>
<dbReference type="InterPro" id="IPR014756">
    <property type="entry name" value="Ig_E-set"/>
</dbReference>
<keyword evidence="1" id="KW-0880">Kelch repeat</keyword>
<dbReference type="InterPro" id="IPR015915">
    <property type="entry name" value="Kelch-typ_b-propeller"/>
</dbReference>
<evidence type="ECO:0000256" key="1">
    <source>
        <dbReference type="ARBA" id="ARBA00022441"/>
    </source>
</evidence>
<dbReference type="SUPFAM" id="SSF81296">
    <property type="entry name" value="E set domains"/>
    <property type="match status" value="1"/>
</dbReference>
<name>A0A848LCT0_9BACT</name>